<evidence type="ECO:0000256" key="1">
    <source>
        <dbReference type="SAM" id="Phobius"/>
    </source>
</evidence>
<keyword evidence="1" id="KW-0812">Transmembrane</keyword>
<feature type="transmembrane region" description="Helical" evidence="1">
    <location>
        <begin position="46"/>
        <end position="65"/>
    </location>
</feature>
<keyword evidence="1" id="KW-0472">Membrane</keyword>
<dbReference type="AlphaFoldDB" id="A0A2N8ZCA0"/>
<dbReference type="EMBL" id="LT960611">
    <property type="protein sequence ID" value="SON49532.1"/>
    <property type="molecule type" value="Genomic_DNA"/>
</dbReference>
<organism evidence="2 3">
    <name type="scientific">Vibrio tapetis subsp. tapetis</name>
    <dbReference type="NCBI Taxonomy" id="1671868"/>
    <lineage>
        <taxon>Bacteria</taxon>
        <taxon>Pseudomonadati</taxon>
        <taxon>Pseudomonadota</taxon>
        <taxon>Gammaproteobacteria</taxon>
        <taxon>Vibrionales</taxon>
        <taxon>Vibrionaceae</taxon>
        <taxon>Vibrio</taxon>
    </lineage>
</organism>
<sequence length="164" mass="18344">MAKVTFIYISLTKLVLQRGLLFFTLIHSITDQTEATLLRRNETRRVIWSLLLVGWLLVSCLANTINGYGNVTPVVSSDLASLSQPVDSKANFVQATADNDDSGVCEKSKQLLNQSHTDGNLVFLLFAFTILLSTLLQPRTLHDQPEPLRPPKARLHLTHCVFQE</sequence>
<dbReference type="KEGG" id="vta:A1553"/>
<evidence type="ECO:0000313" key="3">
    <source>
        <dbReference type="Proteomes" id="UP000235828"/>
    </source>
</evidence>
<accession>A0A2N8ZCA0</accession>
<keyword evidence="1" id="KW-1133">Transmembrane helix</keyword>
<evidence type="ECO:0000313" key="2">
    <source>
        <dbReference type="EMBL" id="SON49532.1"/>
    </source>
</evidence>
<feature type="transmembrane region" description="Helical" evidence="1">
    <location>
        <begin position="119"/>
        <end position="136"/>
    </location>
</feature>
<feature type="transmembrane region" description="Helical" evidence="1">
    <location>
        <begin position="6"/>
        <end position="26"/>
    </location>
</feature>
<protein>
    <recommendedName>
        <fullName evidence="4">Membrane protein, suppressor for copper-sensitivity A</fullName>
    </recommendedName>
</protein>
<dbReference type="Proteomes" id="UP000235828">
    <property type="component" value="Chromosome A"/>
</dbReference>
<gene>
    <name evidence="2" type="ORF">VTAP4600_A1553</name>
</gene>
<proteinExistence type="predicted"/>
<name>A0A2N8ZCA0_9VIBR</name>
<keyword evidence="3" id="KW-1185">Reference proteome</keyword>
<reference evidence="2 3" key="1">
    <citation type="submission" date="2017-10" db="EMBL/GenBank/DDBJ databases">
        <authorList>
            <person name="Banno H."/>
            <person name="Chua N.-H."/>
        </authorList>
    </citation>
    <scope>NUCLEOTIDE SEQUENCE [LARGE SCALE GENOMIC DNA]</scope>
    <source>
        <strain evidence="2">Vibrio tapetis CECT4600</strain>
    </source>
</reference>
<evidence type="ECO:0008006" key="4">
    <source>
        <dbReference type="Google" id="ProtNLM"/>
    </source>
</evidence>